<dbReference type="Gene3D" id="3.40.47.10">
    <property type="match status" value="1"/>
</dbReference>
<evidence type="ECO:0000259" key="8">
    <source>
        <dbReference type="PROSITE" id="PS52004"/>
    </source>
</evidence>
<evidence type="ECO:0000256" key="1">
    <source>
        <dbReference type="ARBA" id="ARBA00022450"/>
    </source>
</evidence>
<dbReference type="GO" id="GO:0004312">
    <property type="term" value="F:fatty acid synthase activity"/>
    <property type="evidence" value="ECO:0007669"/>
    <property type="project" value="TreeGrafter"/>
</dbReference>
<dbReference type="InterPro" id="IPR014030">
    <property type="entry name" value="Ketoacyl_synth_N"/>
</dbReference>
<dbReference type="Gene3D" id="3.40.50.720">
    <property type="entry name" value="NAD(P)-binding Rossmann-like Domain"/>
    <property type="match status" value="2"/>
</dbReference>
<dbReference type="GO" id="GO:0004315">
    <property type="term" value="F:3-oxoacyl-[acyl-carrier-protein] synthase activity"/>
    <property type="evidence" value="ECO:0007669"/>
    <property type="project" value="InterPro"/>
</dbReference>
<feature type="compositionally biased region" description="Polar residues" evidence="6">
    <location>
        <begin position="1"/>
        <end position="11"/>
    </location>
</feature>
<dbReference type="PROSITE" id="PS52019">
    <property type="entry name" value="PKS_MFAS_DH"/>
    <property type="match status" value="1"/>
</dbReference>
<keyword evidence="3" id="KW-0808">Transferase</keyword>
<accession>A0A8H8S5Q5</accession>
<feature type="domain" description="Ketosynthase family 3 (KS3)" evidence="8">
    <location>
        <begin position="81"/>
        <end position="505"/>
    </location>
</feature>
<evidence type="ECO:0000256" key="2">
    <source>
        <dbReference type="ARBA" id="ARBA00022553"/>
    </source>
</evidence>
<dbReference type="SMART" id="SM00823">
    <property type="entry name" value="PKS_PP"/>
    <property type="match status" value="1"/>
</dbReference>
<dbReference type="SUPFAM" id="SSF50129">
    <property type="entry name" value="GroES-like"/>
    <property type="match status" value="1"/>
</dbReference>
<evidence type="ECO:0000259" key="7">
    <source>
        <dbReference type="PROSITE" id="PS50075"/>
    </source>
</evidence>
<protein>
    <submittedName>
        <fullName evidence="10">Reducing polyketide synthase</fullName>
    </submittedName>
</protein>
<dbReference type="InterPro" id="IPR011032">
    <property type="entry name" value="GroES-like_sf"/>
</dbReference>
<dbReference type="SUPFAM" id="SSF55048">
    <property type="entry name" value="Probable ACP-binding domain of malonyl-CoA ACP transacylase"/>
    <property type="match status" value="1"/>
</dbReference>
<gene>
    <name evidence="10" type="primary">PKS1</name>
    <name evidence="10" type="ORF">LOCC1_G002224</name>
</gene>
<dbReference type="InterPro" id="IPR036291">
    <property type="entry name" value="NAD(P)-bd_dom_sf"/>
</dbReference>
<dbReference type="InterPro" id="IPR020843">
    <property type="entry name" value="ER"/>
</dbReference>
<feature type="compositionally biased region" description="Polar residues" evidence="6">
    <location>
        <begin position="18"/>
        <end position="37"/>
    </location>
</feature>
<dbReference type="Pfam" id="PF21089">
    <property type="entry name" value="PKS_DH_N"/>
    <property type="match status" value="1"/>
</dbReference>
<reference evidence="10 11" key="1">
    <citation type="submission" date="2018-05" db="EMBL/GenBank/DDBJ databases">
        <title>Genome sequencing and assembly of the regulated plant pathogen Lachnellula willkommii and related sister species for the development of diagnostic species identification markers.</title>
        <authorList>
            <person name="Giroux E."/>
            <person name="Bilodeau G."/>
        </authorList>
    </citation>
    <scope>NUCLEOTIDE SEQUENCE [LARGE SCALE GENOMIC DNA]</scope>
    <source>
        <strain evidence="10 11">CBS 160.35</strain>
    </source>
</reference>
<dbReference type="PANTHER" id="PTHR43775:SF13">
    <property type="entry name" value="POLYKETIDE SYNTHASE 1"/>
    <property type="match status" value="1"/>
</dbReference>
<dbReference type="InterPro" id="IPR016039">
    <property type="entry name" value="Thiolase-like"/>
</dbReference>
<dbReference type="InterPro" id="IPR009081">
    <property type="entry name" value="PP-bd_ACP"/>
</dbReference>
<dbReference type="Pfam" id="PF00698">
    <property type="entry name" value="Acyl_transf_1"/>
    <property type="match status" value="1"/>
</dbReference>
<dbReference type="InterPro" id="IPR056501">
    <property type="entry name" value="NAD-bd_HRPKS_sdrA"/>
</dbReference>
<dbReference type="SUPFAM" id="SSF47336">
    <property type="entry name" value="ACP-like"/>
    <property type="match status" value="1"/>
</dbReference>
<dbReference type="InterPro" id="IPR020807">
    <property type="entry name" value="PKS_DH"/>
</dbReference>
<dbReference type="InterPro" id="IPR016035">
    <property type="entry name" value="Acyl_Trfase/lysoPLipase"/>
</dbReference>
<dbReference type="Pfam" id="PF08240">
    <property type="entry name" value="ADH_N"/>
    <property type="match status" value="1"/>
</dbReference>
<dbReference type="SMART" id="SM00827">
    <property type="entry name" value="PKS_AT"/>
    <property type="match status" value="1"/>
</dbReference>
<dbReference type="InterPro" id="IPR049900">
    <property type="entry name" value="PKS_mFAS_DH"/>
</dbReference>
<comment type="caution">
    <text evidence="10">The sequence shown here is derived from an EMBL/GenBank/DDBJ whole genome shotgun (WGS) entry which is preliminary data.</text>
</comment>
<dbReference type="Gene3D" id="3.40.366.10">
    <property type="entry name" value="Malonyl-Coenzyme A Acyl Carrier Protein, domain 2"/>
    <property type="match status" value="1"/>
</dbReference>
<dbReference type="SMART" id="SM00825">
    <property type="entry name" value="PKS_KS"/>
    <property type="match status" value="1"/>
</dbReference>
<dbReference type="Pfam" id="PF00109">
    <property type="entry name" value="ketoacyl-synt"/>
    <property type="match status" value="1"/>
</dbReference>
<dbReference type="GO" id="GO:0016491">
    <property type="term" value="F:oxidoreductase activity"/>
    <property type="evidence" value="ECO:0007669"/>
    <property type="project" value="InterPro"/>
</dbReference>
<keyword evidence="4" id="KW-0511">Multifunctional enzyme</keyword>
<dbReference type="InterPro" id="IPR020806">
    <property type="entry name" value="PKS_PP-bd"/>
</dbReference>
<dbReference type="Proteomes" id="UP000443090">
    <property type="component" value="Unassembled WGS sequence"/>
</dbReference>
<keyword evidence="1" id="KW-0596">Phosphopantetheine</keyword>
<evidence type="ECO:0000256" key="5">
    <source>
        <dbReference type="PROSITE-ProRule" id="PRU01363"/>
    </source>
</evidence>
<feature type="compositionally biased region" description="Low complexity" evidence="6">
    <location>
        <begin position="1393"/>
        <end position="1408"/>
    </location>
</feature>
<dbReference type="Pfam" id="PF23114">
    <property type="entry name" value="NAD-bd_HRPKS_sdrA"/>
    <property type="match status" value="1"/>
</dbReference>
<keyword evidence="2" id="KW-0597">Phosphoprotein</keyword>
<sequence length="2382" mass="257110">MSPSATATTTLPVGEGTNGSVGVTPNTHNNGFVNSATNGQSNGNGLSNGQVEDPSTYTTGYTHGYTTGYISGYAQSETPKQMPIAIVGMSCRLPGNVTTPDEFWELCSRSRTGWSEIPKERFDNKSFFHPNPGKSGCQNTIGGNFLKEDLGLFDAPFFSLTAQEAISMDPQARILLECTFEALDSAGIPKHEIVGKDVGVFIGSSISEYEAQLFADSESIPMYQASGCSMAMQANRISHYFDLRGPSFTMDTACSSSLVAIHLACQSIRNGESKVALVGGCHLNTLPEMWISMSMSRLFAEEGRSFSFDSRGTGYGRGEGCGMVVLKPLDQALKDNDTIRAVIAGSGTNQDGKTPGITMPSGEAQESLIRSVYRTAGINPKDTGYIEAHGTGTKVGDPIEATALHNVFGEDRTARKPLFLGSLKSNIGHLEAASGIVSVIKTAMMLERGFILPNYDFKKPNEKIPFSKWHLKVPVSQCPWPRPKRYASVNNFGFGGTNAHAVLERAPFLRKNDTEAADPLDFQSRRLFVLSANDKTAVEAMMKNMGIYLEQRPEIFQSDLMANVAYTLGQRRSFMQWRVAISSPTSFELIETLNSGKVSPTRETETRIGFIFTGQGAQWNAMGRELYEQYPVFAASMDSCDQCLASFGATFSVIAELNKDAKTSAVNEAHVSQPACTAIQIALTDLLRSWGVSPTAVAGHSSGEIAAAYAAGILPLDSCMAISYQRGMSIVSLKKKFPNLKGTMLAVGGSKEEIYPLISQLKTKEVKIACFNSPSSLTLSGDVAAIDELQTMIEQKQVFNRKLQVDVAYHSHHMKLIAEEYQESLRTLVPPKSTNVKFYSALLGHLVDGTKLQPSYWVDNLTQSVRFSEALTEMCAPADGHKTGVNMLVELGPHSGKSICPSFASSWHVSRARISTRRQAQYEPILTRSTALAGPVKQILKTCGPNALKIPYLSALVRNKNAVETAVNMAGTLFVKGAKLNLGAVNFPRPRKPPTLLVDLPRYPWNHKTKYWHESRMIQKQRNRATPRNDILGLLAVYSNDLEPTWRNTIRIDDLPWLRHHQIQGLTLFPMSGFVAIAVEAASQRAASSGTDFDKFVLRDVSVHAPLMITDKDVETTIQLRPFQEGTLVSSDVWDEFRIHSWADGQGWTEHCKGLVAVKSNKSEEFDGARIAQDSETLLRSTMLEINSANTVPVDKTVMYDSLSELGVSYGPTFQVEDCQANDSCSTAQMTVTDTAQEMPQGFQTSTMIHPAFLEQLIEMYWPILGAGRTSVSTVYLPSSIGRLSISRDITELSERPGNTLRAFCKGAAPLSHPKPTQVSMFATAGDDSAEALITLDDLTISPILERGLASEAEAYRELCYKLDWEPILQPLDSSPEKGAPLIVSDESSNNASHGLSNGMSNGMSNGNPVNGTSNGVAIKQSERSDEDGKVQTNGASEKVNGSAIPEPKGSVSNGHPNGISRELSVNADEPAAFPKTEIVIVHGESDSQKLLAVKLADTLELSTGRRPAAGTLTEIDSSDKICLFLSELDKPLLSNLSKGDFLALQKTLTTVQGVLWIVRGAYAASVNPDTNMVAGLSRSIRSETLLKFATLDLDSRSTLSDELTVKAVLDVFKATFGSKAETNCELEFMERQGSFFTPRIINDAEMNEYVHKHTNASVLEATRFSQPERPLKMVIGTPGALDTLHFVDDQTLEATLADDEVEVEVKAIGMNSRDIMAATNQLETDGFGVECSGIITKIGNRVTNLAIGDRVAGVTVARGVYSTYTRTKAAFALKISDGLSFEAAASIPVAYCTAYYGLIDLGRLGSDESVLIHGAADPAGLAAIALAQMVGAEVFAAVGSIEEKEIVASTYGLPDDHIFSSRSASFGPVIRQATSKRGVDVVVNSIATDTDTLRELWDSLSSFGRFIVVGRRDASARLETNRFDNNTSFISVDLMSVAAERPKVMERVVSNVSGLLQNGQIKPAASITVFPISDVETAFKVLQSGTAQGKLVVAPQPGDEVKATPSTKLNLLLRSDATYILIGGTGGLGRSMARWMVEKGARNIVLVSRSGSATGKVKELIDELATVGANILVRRCDVTDSSSVDNLVNHELVGLPPVRGLVHGAMVLDDVLFEKMTFDQYTTVMESKVRGAWNFHNALKNDSLDFFVAISSAAGAVGNRGQAAYAAANTFLNAFVQYRVALGLPASSIDLTAVSDAGYLAENLEAAAEVAKNLGSDTICEAEVLALIGAAISGRLATACNHHTITGMRITSSTPFWTPDAKFKHLRLAAEAAAAENSTGQAATISFHAALKASKTAEEGQEVVCKGLLSKLPSVLMLEEEDMDVTKSLANYALDSLVAIEVRNFITREFEANLQVLELLSSGSIETLAKTIVVKSKLVSF</sequence>
<dbReference type="EMBL" id="QGMI01000097">
    <property type="protein sequence ID" value="TVY47368.1"/>
    <property type="molecule type" value="Genomic_DNA"/>
</dbReference>
<dbReference type="SUPFAM" id="SSF51735">
    <property type="entry name" value="NAD(P)-binding Rossmann-fold domains"/>
    <property type="match status" value="2"/>
</dbReference>
<dbReference type="Pfam" id="PF08659">
    <property type="entry name" value="KR"/>
    <property type="match status" value="1"/>
</dbReference>
<dbReference type="InterPro" id="IPR032821">
    <property type="entry name" value="PKS_assoc"/>
</dbReference>
<dbReference type="InterPro" id="IPR016036">
    <property type="entry name" value="Malonyl_transacylase_ACP-bd"/>
</dbReference>
<evidence type="ECO:0000313" key="11">
    <source>
        <dbReference type="Proteomes" id="UP000443090"/>
    </source>
</evidence>
<evidence type="ECO:0000256" key="3">
    <source>
        <dbReference type="ARBA" id="ARBA00022679"/>
    </source>
</evidence>
<dbReference type="PANTHER" id="PTHR43775">
    <property type="entry name" value="FATTY ACID SYNTHASE"/>
    <property type="match status" value="1"/>
</dbReference>
<feature type="compositionally biased region" description="Basic and acidic residues" evidence="6">
    <location>
        <begin position="1421"/>
        <end position="1430"/>
    </location>
</feature>
<feature type="domain" description="Carrier" evidence="7">
    <location>
        <begin position="2300"/>
        <end position="2377"/>
    </location>
</feature>
<dbReference type="InterPro" id="IPR013154">
    <property type="entry name" value="ADH-like_N"/>
</dbReference>
<dbReference type="InterPro" id="IPR036736">
    <property type="entry name" value="ACP-like_sf"/>
</dbReference>
<proteinExistence type="predicted"/>
<dbReference type="InterPro" id="IPR020841">
    <property type="entry name" value="PKS_Beta-ketoAc_synthase_dom"/>
</dbReference>
<feature type="region of interest" description="Disordered" evidence="6">
    <location>
        <begin position="1376"/>
        <end position="1460"/>
    </location>
</feature>
<dbReference type="CDD" id="cd05195">
    <property type="entry name" value="enoyl_red"/>
    <property type="match status" value="1"/>
</dbReference>
<dbReference type="InterPro" id="IPR013968">
    <property type="entry name" value="PKS_KR"/>
</dbReference>
<dbReference type="InterPro" id="IPR001227">
    <property type="entry name" value="Ac_transferase_dom_sf"/>
</dbReference>
<dbReference type="GO" id="GO:0006633">
    <property type="term" value="P:fatty acid biosynthetic process"/>
    <property type="evidence" value="ECO:0007669"/>
    <property type="project" value="InterPro"/>
</dbReference>
<dbReference type="SMART" id="SM00829">
    <property type="entry name" value="PKS_ER"/>
    <property type="match status" value="1"/>
</dbReference>
<dbReference type="Pfam" id="PF13602">
    <property type="entry name" value="ADH_zinc_N_2"/>
    <property type="match status" value="1"/>
</dbReference>
<evidence type="ECO:0000259" key="9">
    <source>
        <dbReference type="PROSITE" id="PS52019"/>
    </source>
</evidence>
<dbReference type="Gene3D" id="3.10.129.110">
    <property type="entry name" value="Polyketide synthase dehydratase"/>
    <property type="match status" value="1"/>
</dbReference>
<dbReference type="SUPFAM" id="SSF53901">
    <property type="entry name" value="Thiolase-like"/>
    <property type="match status" value="1"/>
</dbReference>
<dbReference type="PROSITE" id="PS52004">
    <property type="entry name" value="KS3_2"/>
    <property type="match status" value="1"/>
</dbReference>
<dbReference type="Gene3D" id="3.90.180.10">
    <property type="entry name" value="Medium-chain alcohol dehydrogenases, catalytic domain"/>
    <property type="match status" value="1"/>
</dbReference>
<dbReference type="GO" id="GO:0044550">
    <property type="term" value="P:secondary metabolite biosynthetic process"/>
    <property type="evidence" value="ECO:0007669"/>
    <property type="project" value="TreeGrafter"/>
</dbReference>
<feature type="region of interest" description="C-terminal hotdog fold" evidence="5">
    <location>
        <begin position="1191"/>
        <end position="1350"/>
    </location>
</feature>
<evidence type="ECO:0000313" key="10">
    <source>
        <dbReference type="EMBL" id="TVY47368.1"/>
    </source>
</evidence>
<dbReference type="Pfam" id="PF16197">
    <property type="entry name" value="KAsynt_C_assoc"/>
    <property type="match status" value="1"/>
</dbReference>
<dbReference type="PROSITE" id="PS50075">
    <property type="entry name" value="CARRIER"/>
    <property type="match status" value="1"/>
</dbReference>
<dbReference type="Pfam" id="PF23297">
    <property type="entry name" value="ACP_SdgA_C"/>
    <property type="match status" value="1"/>
</dbReference>
<dbReference type="Gene3D" id="1.10.1200.10">
    <property type="entry name" value="ACP-like"/>
    <property type="match status" value="1"/>
</dbReference>
<feature type="compositionally biased region" description="Low complexity" evidence="6">
    <location>
        <begin position="38"/>
        <end position="58"/>
    </location>
</feature>
<dbReference type="InterPro" id="IPR014031">
    <property type="entry name" value="Ketoacyl_synth_C"/>
</dbReference>
<dbReference type="InterPro" id="IPR049552">
    <property type="entry name" value="PKS_DH_N"/>
</dbReference>
<dbReference type="InterPro" id="IPR018201">
    <property type="entry name" value="Ketoacyl_synth_AS"/>
</dbReference>
<feature type="domain" description="PKS/mFAS DH" evidence="9">
    <location>
        <begin position="1029"/>
        <end position="1350"/>
    </location>
</feature>
<dbReference type="SMART" id="SM00822">
    <property type="entry name" value="PKS_KR"/>
    <property type="match status" value="1"/>
</dbReference>
<dbReference type="Pfam" id="PF14765">
    <property type="entry name" value="PS-DH"/>
    <property type="match status" value="1"/>
</dbReference>
<comment type="caution">
    <text evidence="5">Lacks conserved residue(s) required for the propagation of feature annotation.</text>
</comment>
<organism evidence="10 11">
    <name type="scientific">Lachnellula occidentalis</name>
    <dbReference type="NCBI Taxonomy" id="215460"/>
    <lineage>
        <taxon>Eukaryota</taxon>
        <taxon>Fungi</taxon>
        <taxon>Dikarya</taxon>
        <taxon>Ascomycota</taxon>
        <taxon>Pezizomycotina</taxon>
        <taxon>Leotiomycetes</taxon>
        <taxon>Helotiales</taxon>
        <taxon>Lachnaceae</taxon>
        <taxon>Lachnellula</taxon>
    </lineage>
</organism>
<feature type="region of interest" description="Disordered" evidence="6">
    <location>
        <begin position="1"/>
        <end position="58"/>
    </location>
</feature>
<dbReference type="SMART" id="SM00826">
    <property type="entry name" value="PKS_DH"/>
    <property type="match status" value="1"/>
</dbReference>
<dbReference type="InterPro" id="IPR057326">
    <property type="entry name" value="KR_dom"/>
</dbReference>
<dbReference type="SUPFAM" id="SSF52151">
    <property type="entry name" value="FabD/lysophospholipase-like"/>
    <property type="match status" value="1"/>
</dbReference>
<name>A0A8H8S5Q5_9HELO</name>
<keyword evidence="11" id="KW-1185">Reference proteome</keyword>
<dbReference type="GO" id="GO:0031177">
    <property type="term" value="F:phosphopantetheine binding"/>
    <property type="evidence" value="ECO:0007669"/>
    <property type="project" value="InterPro"/>
</dbReference>
<dbReference type="PROSITE" id="PS00606">
    <property type="entry name" value="KS3_1"/>
    <property type="match status" value="1"/>
</dbReference>
<feature type="region of interest" description="N-terminal hotdog fold" evidence="5">
    <location>
        <begin position="1029"/>
        <end position="1163"/>
    </location>
</feature>
<dbReference type="Pfam" id="PF02801">
    <property type="entry name" value="Ketoacyl-synt_C"/>
    <property type="match status" value="1"/>
</dbReference>
<evidence type="ECO:0000256" key="6">
    <source>
        <dbReference type="SAM" id="MobiDB-lite"/>
    </source>
</evidence>
<dbReference type="InterPro" id="IPR049551">
    <property type="entry name" value="PKS_DH_C"/>
</dbReference>
<dbReference type="InterPro" id="IPR042104">
    <property type="entry name" value="PKS_dehydratase_sf"/>
</dbReference>
<dbReference type="InterPro" id="IPR014043">
    <property type="entry name" value="Acyl_transferase_dom"/>
</dbReference>
<evidence type="ECO:0000256" key="4">
    <source>
        <dbReference type="ARBA" id="ARBA00023268"/>
    </source>
</evidence>
<dbReference type="CDD" id="cd00833">
    <property type="entry name" value="PKS"/>
    <property type="match status" value="1"/>
</dbReference>
<dbReference type="InterPro" id="IPR050091">
    <property type="entry name" value="PKS_NRPS_Biosynth_Enz"/>
</dbReference>
<dbReference type="OrthoDB" id="329835at2759"/>